<gene>
    <name evidence="1" type="ORF">MM415A05289_0001</name>
</gene>
<name>A0A6M3JFG3_9ZZZZ</name>
<sequence>MEYNESLQHARKLVGTAMSDVQDASNLIHNFDKSNPLNILYKELRASYMLLSIYTGDIKELPKDGYEIITPQSIQAYHNLNSEEET</sequence>
<evidence type="ECO:0000313" key="1">
    <source>
        <dbReference type="EMBL" id="QJA68949.1"/>
    </source>
</evidence>
<organism evidence="1">
    <name type="scientific">viral metagenome</name>
    <dbReference type="NCBI Taxonomy" id="1070528"/>
    <lineage>
        <taxon>unclassified sequences</taxon>
        <taxon>metagenomes</taxon>
        <taxon>organismal metagenomes</taxon>
    </lineage>
</organism>
<proteinExistence type="predicted"/>
<accession>A0A6M3JFG3</accession>
<reference evidence="1" key="1">
    <citation type="submission" date="2020-03" db="EMBL/GenBank/DDBJ databases">
        <title>The deep terrestrial virosphere.</title>
        <authorList>
            <person name="Holmfeldt K."/>
            <person name="Nilsson E."/>
            <person name="Simone D."/>
            <person name="Lopez-Fernandez M."/>
            <person name="Wu X."/>
            <person name="de Brujin I."/>
            <person name="Lundin D."/>
            <person name="Andersson A."/>
            <person name="Bertilsson S."/>
            <person name="Dopson M."/>
        </authorList>
    </citation>
    <scope>NUCLEOTIDE SEQUENCE</scope>
    <source>
        <strain evidence="1">MM415A05289</strain>
    </source>
</reference>
<protein>
    <submittedName>
        <fullName evidence="1">Uncharacterized protein</fullName>
    </submittedName>
</protein>
<dbReference type="EMBL" id="MT141664">
    <property type="protein sequence ID" value="QJA68949.1"/>
    <property type="molecule type" value="Genomic_DNA"/>
</dbReference>
<dbReference type="AlphaFoldDB" id="A0A6M3JFG3"/>